<keyword evidence="2" id="KW-1185">Reference proteome</keyword>
<reference evidence="1" key="1">
    <citation type="submission" date="2021-02" db="EMBL/GenBank/DDBJ databases">
        <authorList>
            <person name="Nowell W R."/>
        </authorList>
    </citation>
    <scope>NUCLEOTIDE SEQUENCE</scope>
    <source>
        <strain evidence="1">Ploen Becks lab</strain>
    </source>
</reference>
<comment type="caution">
    <text evidence="1">The sequence shown here is derived from an EMBL/GenBank/DDBJ whole genome shotgun (WGS) entry which is preliminary data.</text>
</comment>
<sequence>MINKVFINNKNNQIYIFTDFKNNSPFNKHKWAAESFLSGIKKVLPKPKTTFIPIRGVHQSIDIENDDFKQYMETNFDIDDVKRIYKKSENSKPLPLLKAKCNNARNLESILNNGLKLGYTNHRVEL</sequence>
<dbReference type="EMBL" id="CAJNOC010003551">
    <property type="protein sequence ID" value="CAF0987712.1"/>
    <property type="molecule type" value="Genomic_DNA"/>
</dbReference>
<proteinExistence type="predicted"/>
<dbReference type="Proteomes" id="UP000663879">
    <property type="component" value="Unassembled WGS sequence"/>
</dbReference>
<accession>A0A814FV70</accession>
<evidence type="ECO:0000313" key="1">
    <source>
        <dbReference type="EMBL" id="CAF0987712.1"/>
    </source>
</evidence>
<evidence type="ECO:0000313" key="2">
    <source>
        <dbReference type="Proteomes" id="UP000663879"/>
    </source>
</evidence>
<organism evidence="1 2">
    <name type="scientific">Brachionus calyciflorus</name>
    <dbReference type="NCBI Taxonomy" id="104777"/>
    <lineage>
        <taxon>Eukaryota</taxon>
        <taxon>Metazoa</taxon>
        <taxon>Spiralia</taxon>
        <taxon>Gnathifera</taxon>
        <taxon>Rotifera</taxon>
        <taxon>Eurotatoria</taxon>
        <taxon>Monogononta</taxon>
        <taxon>Pseudotrocha</taxon>
        <taxon>Ploima</taxon>
        <taxon>Brachionidae</taxon>
        <taxon>Brachionus</taxon>
    </lineage>
</organism>
<name>A0A814FV70_9BILA</name>
<dbReference type="AlphaFoldDB" id="A0A814FV70"/>
<protein>
    <submittedName>
        <fullName evidence="1">Uncharacterized protein</fullName>
    </submittedName>
</protein>
<gene>
    <name evidence="1" type="ORF">OXX778_LOCUS15754</name>
</gene>